<gene>
    <name evidence="10" type="ORF">BSTOLATCC_MIC57819</name>
</gene>
<evidence type="ECO:0000259" key="9">
    <source>
        <dbReference type="PROSITE" id="PS50235"/>
    </source>
</evidence>
<dbReference type="InterPro" id="IPR056850">
    <property type="entry name" value="ARM_UBP34_24_USP9X_Y"/>
</dbReference>
<comment type="catalytic activity">
    <reaction evidence="1">
        <text>Thiol-dependent hydrolysis of ester, thioester, amide, peptide and isopeptide bonds formed by the C-terminal Gly of ubiquitin (a 76-residue protein attached to proteins as an intracellular targeting signal).</text>
        <dbReference type="EC" id="3.4.19.12"/>
    </reaction>
</comment>
<dbReference type="SUPFAM" id="SSF54001">
    <property type="entry name" value="Cysteine proteinases"/>
    <property type="match status" value="1"/>
</dbReference>
<keyword evidence="6" id="KW-0378">Hydrolase</keyword>
<dbReference type="Pfam" id="PF25010">
    <property type="entry name" value="ARM_UBP24_USP9X-Y"/>
    <property type="match status" value="2"/>
</dbReference>
<evidence type="ECO:0000256" key="8">
    <source>
        <dbReference type="SAM" id="MobiDB-lite"/>
    </source>
</evidence>
<proteinExistence type="inferred from homology"/>
<keyword evidence="5" id="KW-0833">Ubl conjugation pathway</keyword>
<dbReference type="SUPFAM" id="SSF48371">
    <property type="entry name" value="ARM repeat"/>
    <property type="match status" value="1"/>
</dbReference>
<dbReference type="PROSITE" id="PS50235">
    <property type="entry name" value="USP_3"/>
    <property type="match status" value="1"/>
</dbReference>
<dbReference type="InterPro" id="IPR018200">
    <property type="entry name" value="USP_CS"/>
</dbReference>
<dbReference type="PANTHER" id="PTHR24006:SF827">
    <property type="entry name" value="UBIQUITIN CARBOXYL-TERMINAL HYDROLASE 34"/>
    <property type="match status" value="1"/>
</dbReference>
<feature type="domain" description="USP" evidence="9">
    <location>
        <begin position="1593"/>
        <end position="1923"/>
    </location>
</feature>
<dbReference type="GO" id="GO:0006508">
    <property type="term" value="P:proteolysis"/>
    <property type="evidence" value="ECO:0007669"/>
    <property type="project" value="UniProtKB-KW"/>
</dbReference>
<keyword evidence="4" id="KW-0645">Protease</keyword>
<dbReference type="PROSITE" id="PS00973">
    <property type="entry name" value="USP_2"/>
    <property type="match status" value="1"/>
</dbReference>
<dbReference type="Gene3D" id="3.90.70.10">
    <property type="entry name" value="Cysteine proteinases"/>
    <property type="match status" value="1"/>
</dbReference>
<evidence type="ECO:0000256" key="6">
    <source>
        <dbReference type="ARBA" id="ARBA00022801"/>
    </source>
</evidence>
<dbReference type="InterPro" id="IPR050164">
    <property type="entry name" value="Peptidase_C19"/>
</dbReference>
<dbReference type="GO" id="GO:0016579">
    <property type="term" value="P:protein deubiquitination"/>
    <property type="evidence" value="ECO:0007669"/>
    <property type="project" value="InterPro"/>
</dbReference>
<dbReference type="InterPro" id="IPR028889">
    <property type="entry name" value="USP"/>
</dbReference>
<evidence type="ECO:0000256" key="4">
    <source>
        <dbReference type="ARBA" id="ARBA00022670"/>
    </source>
</evidence>
<evidence type="ECO:0000256" key="7">
    <source>
        <dbReference type="ARBA" id="ARBA00022807"/>
    </source>
</evidence>
<evidence type="ECO:0000256" key="5">
    <source>
        <dbReference type="ARBA" id="ARBA00022786"/>
    </source>
</evidence>
<comment type="similarity">
    <text evidence="2">Belongs to the peptidase C19 family.</text>
</comment>
<keyword evidence="7" id="KW-0788">Thiol protease</keyword>
<evidence type="ECO:0000256" key="2">
    <source>
        <dbReference type="ARBA" id="ARBA00009085"/>
    </source>
</evidence>
<dbReference type="Proteomes" id="UP001162131">
    <property type="component" value="Unassembled WGS sequence"/>
</dbReference>
<feature type="region of interest" description="Disordered" evidence="8">
    <location>
        <begin position="670"/>
        <end position="693"/>
    </location>
</feature>
<evidence type="ECO:0000313" key="10">
    <source>
        <dbReference type="EMBL" id="CAG9332998.1"/>
    </source>
</evidence>
<dbReference type="FunFam" id="3.90.70.10:FF:000022">
    <property type="entry name" value="Ubiquitin carboxyl-terminal hydrolase 24"/>
    <property type="match status" value="1"/>
</dbReference>
<organism evidence="10 11">
    <name type="scientific">Blepharisma stoltei</name>
    <dbReference type="NCBI Taxonomy" id="1481888"/>
    <lineage>
        <taxon>Eukaryota</taxon>
        <taxon>Sar</taxon>
        <taxon>Alveolata</taxon>
        <taxon>Ciliophora</taxon>
        <taxon>Postciliodesmatophora</taxon>
        <taxon>Heterotrichea</taxon>
        <taxon>Heterotrichida</taxon>
        <taxon>Blepharismidae</taxon>
        <taxon>Blepharisma</taxon>
    </lineage>
</organism>
<feature type="compositionally biased region" description="Basic and acidic residues" evidence="8">
    <location>
        <begin position="2515"/>
        <end position="2526"/>
    </location>
</feature>
<protein>
    <recommendedName>
        <fullName evidence="3">ubiquitinyl hydrolase 1</fullName>
        <ecNumber evidence="3">3.4.19.12</ecNumber>
    </recommendedName>
</protein>
<dbReference type="CDD" id="cd02659">
    <property type="entry name" value="peptidase_C19C"/>
    <property type="match status" value="1"/>
</dbReference>
<accession>A0AAU9K5L5</accession>
<feature type="compositionally biased region" description="Acidic residues" evidence="8">
    <location>
        <begin position="2527"/>
        <end position="2539"/>
    </location>
</feature>
<keyword evidence="11" id="KW-1185">Reference proteome</keyword>
<dbReference type="PROSITE" id="PS00972">
    <property type="entry name" value="USP_1"/>
    <property type="match status" value="1"/>
</dbReference>
<dbReference type="EMBL" id="CAJZBQ010000056">
    <property type="protein sequence ID" value="CAG9332998.1"/>
    <property type="molecule type" value="Genomic_DNA"/>
</dbReference>
<feature type="compositionally biased region" description="Acidic residues" evidence="8">
    <location>
        <begin position="2485"/>
        <end position="2494"/>
    </location>
</feature>
<feature type="compositionally biased region" description="Polar residues" evidence="8">
    <location>
        <begin position="2501"/>
        <end position="2510"/>
    </location>
</feature>
<dbReference type="GO" id="GO:0005829">
    <property type="term" value="C:cytosol"/>
    <property type="evidence" value="ECO:0007669"/>
    <property type="project" value="TreeGrafter"/>
</dbReference>
<comment type="caution">
    <text evidence="10">The sequence shown here is derived from an EMBL/GenBank/DDBJ whole genome shotgun (WGS) entry which is preliminary data.</text>
</comment>
<name>A0AAU9K5L5_9CILI</name>
<dbReference type="InterPro" id="IPR038765">
    <property type="entry name" value="Papain-like_cys_pep_sf"/>
</dbReference>
<dbReference type="EC" id="3.4.19.12" evidence="3"/>
<dbReference type="GO" id="GO:0005634">
    <property type="term" value="C:nucleus"/>
    <property type="evidence" value="ECO:0007669"/>
    <property type="project" value="TreeGrafter"/>
</dbReference>
<evidence type="ECO:0000313" key="11">
    <source>
        <dbReference type="Proteomes" id="UP001162131"/>
    </source>
</evidence>
<dbReference type="InterPro" id="IPR001394">
    <property type="entry name" value="Peptidase_C19_UCH"/>
</dbReference>
<evidence type="ECO:0000256" key="1">
    <source>
        <dbReference type="ARBA" id="ARBA00000707"/>
    </source>
</evidence>
<feature type="region of interest" description="Disordered" evidence="8">
    <location>
        <begin position="2485"/>
        <end position="2539"/>
    </location>
</feature>
<dbReference type="InterPro" id="IPR016024">
    <property type="entry name" value="ARM-type_fold"/>
</dbReference>
<reference evidence="10" key="1">
    <citation type="submission" date="2021-09" db="EMBL/GenBank/DDBJ databases">
        <authorList>
            <consortium name="AG Swart"/>
            <person name="Singh M."/>
            <person name="Singh A."/>
            <person name="Seah K."/>
            <person name="Emmerich C."/>
        </authorList>
    </citation>
    <scope>NUCLEOTIDE SEQUENCE</scope>
    <source>
        <strain evidence="10">ATCC30299</strain>
    </source>
</reference>
<evidence type="ECO:0000256" key="3">
    <source>
        <dbReference type="ARBA" id="ARBA00012759"/>
    </source>
</evidence>
<dbReference type="PANTHER" id="PTHR24006">
    <property type="entry name" value="UBIQUITIN CARBOXYL-TERMINAL HYDROLASE"/>
    <property type="match status" value="1"/>
</dbReference>
<sequence length="2539" mass="295160">MSESTEEYRSTYARIRHYLDKEEYDPKDFLDEISRNIEKFEKGEMPQEQATSFVNTYLPNFIKTLLERKYYHLNYQAQIGANEFLKKTLLFCIKYLKPENHGLIDILIKIFTEEKTYYDNRYTLRSHEIELVMREMWNKEHEERVGDPETLEITPRFAIVQNCCSLNCFFTYNLNFFGIHGGFNKVLSYITSDPHPPIDHMHIFLVWFLNLREFLDHDVWKKHAKLFYKATIKAVMSLNDEEFRSAPKQDIQTLVSHLETLLEKLYTESKIGRILENFELDLSMKCLKGINLEKRIHGITEISLKISQAKHKDEDDKRLSKGGYIYKSDYHDTARWLTTQRLLQWIDNHNLFELIFGPSSHPQLVKRSADIIRFLYSNSRFSRDHIDLIWNSASSKHEAEREALMTLIQDIVPCLSAQDLHYFFMKLYLLPYAEIDSQVLSLIKSFVRQMSNLRAGSRHKSIRYGETVLEISPWAHDNDQTRHINVPMAKEEYREIEEQAKAVEGEVIALGPPENDSYRDQMQIANEEDAISTAPEDQDSEGFETSQALDFLWNLCQEEALDAGISKTISSQTLKILQDLLTNYYRSDRLKFMIRCIENIKKNSNVLSSCQLLEHILNSYPSTRISNSVTESRNHMIKWLEKEQHLLSEIFNSFIAFKRNALEQAQTLLSEGGEKPEEDRTDDAYSTCSSGEEEDESRKKKYEAIFKQIQVSKDMDVNYIEEIKMRLEFLKFLYSNSSESIHPKHAQLLWDTLVINSATESEHEEYFSWLVKTLTNWHGDYAAFDDDIIHLIFTDMLLKLDPRFYSSGAYKCFETVFININKQHGLLYKYDFDEEIDVKDITLLGIQALWELILQARIESVFKDASKLLNHLYKGLRKCTPDIQEDFLRNCMQHIKMGAEAIHELQDVDSLNRVSRALSLLVDFIEDFEGRNFNKAADNGFPIEIVVDNKIDGAMPPKIFNVTLYSEMPIGDAKKLIASKLNPPMPVSSLQIINMGKILDARKDAKTVSELGIIEKARFLVFEIRKDFDTYEYESGMPAPDEQFVVRPEDLESLKLLFEGAEDDLLKLALEKVCGSINDAVDLLLDEESKMKLQKQLNEAAKVAVKPKVAETYRLSNILSNTNEYFNLLFELFELGNSAINSQIWILLNKIPVNQEMYEGIKTLKVHIETAEADWNSLLDKSCMYKLLYSLQIVNSFILLPEDSTQTHEEIEERQSWRAKFLDLGGFHHLYSILMNSQQFQMSSEQYKSNAKCVGFLLNVVKLFIQAALLSEPCEDLQNIFSPEKLKKSNSQGKDSNILEEELPSLIRKMSGGAAERMIEEIDFNGLISKLIELISENIQLSHENEAVLLIESALDLLLPIVIYKPNLLCDLYEKESFKQLIIASLLVTENSSIRETMKNTLSTISETIKNPPNGIEPPKEFLLKILLEKIPKDSTSICDEFFDLLTIIIELCNFTDPSLMSDSIELIFNREMIEDRTLGNQDKVLTGFMKIIKTLLNLSPDYKEQLTELLEYTYKCLFEIPEHAAGKSSNPPPKCKHVNTRKAAFALLLELSSGCSQNATVLLKKLYENHSDNKQSGSFDSDISTRAACGYVGLRNLGSTCYMNSLLQQIYMMPELRKGILDTKIVINEEMDSLDDNLIYQLQLILANLSESEKQFYEPRGFCNAFKGYDGEPINVRIQQDADEFFNLLCDKLEEEMKPTRQAKLLRNHMGGSLVHEIESSEPDFPYKSERDEQFFRISLDIKNKKNLSEALDLYIKEDKLEGDNKYFCDLYNQKINAKKRCLINTLANTVIIQLKRFEFDLTRMARVKVNDYCEFPIHLNLKPWTKDGINGNSEKPDSYYQYELVGVIVHSGGADAGHYYSFIKDRQGEKWFRFDDRVVESFNIENLKEECYGGESTYSWGSSSQYYSKTKNAYMLVYERLSPIVIEEDAEIIGESSEVSKTDEIFQKIWIENMEFFRDLLFFDTSYFEMVKTFVQNFEFDPVSEISPAMSDCEISKEKRKMTEFILKDKKRLQMTPNMISHEPDFRDIYMETRSELLYESIQESDDYGLKLIKLGTLFAYEMLIRAKNLEAFKNWVEILSRLYRNHAPACLWFIKYLSSHKDIIIEVLFYCRDTQVRYYFADLLANILAYSCEIEKELLFDYEDVINLKSLPIYSYHLSRNEEDLFEKLPKSVSVRFIDLYLTELMGEARKNWRRFDEFFMVFKKFVAFGQLQCKIAIERTAIRYMLKFFMNGAMPFPDKHFMGDQATDPDLSIVLEILSLLICASVTQSMIDSSSYPPAMLDKSSDIIMDSITEIDFQDYRVYGTLLRNIKNDVVTKITLHLAWCNMESSISFTDGIFNMIMSYKATFNEVSPYLKILAEILKLEDGHIQERTERFLSAQLISGSIVAMRSTFLEIVYKYKEIHTMFAVLVVLWWSDMMNLDPIKEVAIRHASKFRWMVAFIHQLNFRHLPHSIIMDYEGKMRNVIDELKKSLPKFDIEISSDSDEDSQEIEFSNDYGFNNNSQPAENADSEPKEEEHRDEDSTSSDEELTNIRL</sequence>
<dbReference type="GO" id="GO:0004843">
    <property type="term" value="F:cysteine-type deubiquitinase activity"/>
    <property type="evidence" value="ECO:0007669"/>
    <property type="project" value="UniProtKB-EC"/>
</dbReference>
<dbReference type="Pfam" id="PF00443">
    <property type="entry name" value="UCH"/>
    <property type="match status" value="1"/>
</dbReference>